<feature type="compositionally biased region" description="Basic and acidic residues" evidence="6">
    <location>
        <begin position="514"/>
        <end position="530"/>
    </location>
</feature>
<dbReference type="GO" id="GO:0005886">
    <property type="term" value="C:plasma membrane"/>
    <property type="evidence" value="ECO:0007669"/>
    <property type="project" value="UniProtKB-SubCell"/>
</dbReference>
<keyword evidence="2" id="KW-1003">Cell membrane</keyword>
<dbReference type="Gene3D" id="1.20.1250.20">
    <property type="entry name" value="MFS general substrate transporter like domains"/>
    <property type="match status" value="1"/>
</dbReference>
<organism evidence="8 9">
    <name type="scientific">Pseudomicrostroma glucosiphilum</name>
    <dbReference type="NCBI Taxonomy" id="1684307"/>
    <lineage>
        <taxon>Eukaryota</taxon>
        <taxon>Fungi</taxon>
        <taxon>Dikarya</taxon>
        <taxon>Basidiomycota</taxon>
        <taxon>Ustilaginomycotina</taxon>
        <taxon>Exobasidiomycetes</taxon>
        <taxon>Microstromatales</taxon>
        <taxon>Microstromatales incertae sedis</taxon>
        <taxon>Pseudomicrostroma</taxon>
    </lineage>
</organism>
<evidence type="ECO:0000256" key="7">
    <source>
        <dbReference type="SAM" id="Phobius"/>
    </source>
</evidence>
<protein>
    <submittedName>
        <fullName evidence="8">MFS general substrate transporter</fullName>
    </submittedName>
</protein>
<dbReference type="AlphaFoldDB" id="A0A316TXZ0"/>
<gene>
    <name evidence="8" type="ORF">BCV69DRAFT_301355</name>
</gene>
<dbReference type="OrthoDB" id="5344169at2759"/>
<keyword evidence="4 7" id="KW-1133">Transmembrane helix</keyword>
<keyword evidence="9" id="KW-1185">Reference proteome</keyword>
<comment type="subcellular location">
    <subcellularLocation>
        <location evidence="1">Cell membrane</location>
        <topology evidence="1">Multi-pass membrane protein</topology>
    </subcellularLocation>
</comment>
<feature type="transmembrane region" description="Helical" evidence="7">
    <location>
        <begin position="197"/>
        <end position="216"/>
    </location>
</feature>
<feature type="transmembrane region" description="Helical" evidence="7">
    <location>
        <begin position="169"/>
        <end position="191"/>
    </location>
</feature>
<proteinExistence type="predicted"/>
<dbReference type="InterPro" id="IPR036259">
    <property type="entry name" value="MFS_trans_sf"/>
</dbReference>
<keyword evidence="3 7" id="KW-0812">Transmembrane</keyword>
<reference evidence="8 9" key="1">
    <citation type="journal article" date="2018" name="Mol. Biol. Evol.">
        <title>Broad Genomic Sampling Reveals a Smut Pathogenic Ancestry of the Fungal Clade Ustilaginomycotina.</title>
        <authorList>
            <person name="Kijpornyongpan T."/>
            <person name="Mondo S.J."/>
            <person name="Barry K."/>
            <person name="Sandor L."/>
            <person name="Lee J."/>
            <person name="Lipzen A."/>
            <person name="Pangilinan J."/>
            <person name="LaButti K."/>
            <person name="Hainaut M."/>
            <person name="Henrissat B."/>
            <person name="Grigoriev I.V."/>
            <person name="Spatafora J.W."/>
            <person name="Aime M.C."/>
        </authorList>
    </citation>
    <scope>NUCLEOTIDE SEQUENCE [LARGE SCALE GENOMIC DNA]</scope>
    <source>
        <strain evidence="8 9">MCA 4718</strain>
    </source>
</reference>
<feature type="transmembrane region" description="Helical" evidence="7">
    <location>
        <begin position="310"/>
        <end position="333"/>
    </location>
</feature>
<evidence type="ECO:0000256" key="2">
    <source>
        <dbReference type="ARBA" id="ARBA00022475"/>
    </source>
</evidence>
<accession>A0A316TXZ0</accession>
<feature type="transmembrane region" description="Helical" evidence="7">
    <location>
        <begin position="20"/>
        <end position="44"/>
    </location>
</feature>
<dbReference type="PANTHER" id="PTHR23513:SF6">
    <property type="entry name" value="MAJOR FACILITATOR SUPERFAMILY ASSOCIATED DOMAIN-CONTAINING PROTEIN"/>
    <property type="match status" value="1"/>
</dbReference>
<feature type="transmembrane region" description="Helical" evidence="7">
    <location>
        <begin position="56"/>
        <end position="78"/>
    </location>
</feature>
<evidence type="ECO:0000313" key="9">
    <source>
        <dbReference type="Proteomes" id="UP000245942"/>
    </source>
</evidence>
<feature type="region of interest" description="Disordered" evidence="6">
    <location>
        <begin position="493"/>
        <end position="530"/>
    </location>
</feature>
<name>A0A316TXZ0_9BASI</name>
<feature type="transmembrane region" description="Helical" evidence="7">
    <location>
        <begin position="369"/>
        <end position="391"/>
    </location>
</feature>
<feature type="transmembrane region" description="Helical" evidence="7">
    <location>
        <begin position="85"/>
        <end position="104"/>
    </location>
</feature>
<dbReference type="Proteomes" id="UP000245942">
    <property type="component" value="Unassembled WGS sequence"/>
</dbReference>
<keyword evidence="5 7" id="KW-0472">Membrane</keyword>
<feature type="transmembrane region" description="Helical" evidence="7">
    <location>
        <begin position="453"/>
        <end position="475"/>
    </location>
</feature>
<dbReference type="RefSeq" id="XP_025345369.1">
    <property type="nucleotide sequence ID" value="XM_025494550.1"/>
</dbReference>
<evidence type="ECO:0000256" key="5">
    <source>
        <dbReference type="ARBA" id="ARBA00023136"/>
    </source>
</evidence>
<dbReference type="GeneID" id="37016284"/>
<feature type="transmembrane region" description="Helical" evidence="7">
    <location>
        <begin position="339"/>
        <end position="357"/>
    </location>
</feature>
<feature type="transmembrane region" description="Helical" evidence="7">
    <location>
        <begin position="130"/>
        <end position="148"/>
    </location>
</feature>
<feature type="transmembrane region" description="Helical" evidence="7">
    <location>
        <begin position="411"/>
        <end position="433"/>
    </location>
</feature>
<evidence type="ECO:0000313" key="8">
    <source>
        <dbReference type="EMBL" id="PWN18209.1"/>
    </source>
</evidence>
<evidence type="ECO:0000256" key="4">
    <source>
        <dbReference type="ARBA" id="ARBA00022989"/>
    </source>
</evidence>
<dbReference type="SUPFAM" id="SSF103473">
    <property type="entry name" value="MFS general substrate transporter"/>
    <property type="match status" value="1"/>
</dbReference>
<evidence type="ECO:0000256" key="6">
    <source>
        <dbReference type="SAM" id="MobiDB-lite"/>
    </source>
</evidence>
<dbReference type="EMBL" id="KZ819337">
    <property type="protein sequence ID" value="PWN18209.1"/>
    <property type="molecule type" value="Genomic_DNA"/>
</dbReference>
<evidence type="ECO:0000256" key="3">
    <source>
        <dbReference type="ARBA" id="ARBA00022692"/>
    </source>
</evidence>
<evidence type="ECO:0000256" key="1">
    <source>
        <dbReference type="ARBA" id="ARBA00004651"/>
    </source>
</evidence>
<sequence>MKAPLQRDTFSPAQWRNIGFYIVGIMLYKFGLEWYNGAFITLANERFNSSNRYTNIGILTGTNYAAQAIGSILVAPLIKRYPTRSVLACAIMIFAVISTVPMIADAATGGQPKFKTANNDERYGTWNPNGLFPIYVVSGLSYGTVELIRRVMPRDIVGSDVVKLKKMDSLVHVLYEIAGTSGAFTSTALIAKFGYNYSSLLTPVCFTFACAAWFCVAPVGEASKRKETAKLAVLENEISAKEPLGKAMLGAFKAFGKAFYYGGYLVLTDRRFIWLVPGYTLALYGHRYLENGLAPIFARSVIGRSSYSQIIVGGSNFGELLGALTVMCFTTQVPTPMPWLRLDAVLLMLVWVMPWFPTTRNSVGSAWRLAATFIPISFGWAAGDVSLAAYIQSTLDKVESRDPDVSSLGAVMSFLYVLYIILYSVISSTLGRFVDSRLRGLTGAATEQPARDVLRMVAGVHFTVLSAIIIASTFIPKGSFALNPKAIDVVPGATDEETDGVQRRDIDGLDEDEELKKTAPENERPSELAK</sequence>
<dbReference type="PANTHER" id="PTHR23513">
    <property type="entry name" value="INTEGRAL MEMBRANE EFFLUX PROTEIN-RELATED"/>
    <property type="match status" value="1"/>
</dbReference>